<dbReference type="SUPFAM" id="SSF51735">
    <property type="entry name" value="NAD(P)-binding Rossmann-fold domains"/>
    <property type="match status" value="1"/>
</dbReference>
<sequence length="317" mass="34829">MSSRKYNNVIVFGPTGGVGSQVALEANRRGAKVWLAMRDPTKTIQDIPADVEKSGNFARIQADLTDPVSIAKAIKESGAKAAYIYLIHGASDGMRGALQALRDAGVESVVFLSSFSITPAHELRKIPQSAFIPWLHAQVEIAAEEVGIPYFTALRPAAFASNHFKNFLDRSAKPPRATHIRDDAWVDNITPEDMGAVGAAVLVERPSNGTEIIYLAGPELITKAQSWEIIKKITGRHDINANPITKEEFLKQAQAHHLPTKVAEYLVTVDDESTERSYLFSEALHRESVANIKKYSGKEPLGFAEYIEAHKAEWQAL</sequence>
<dbReference type="EMBL" id="MU032351">
    <property type="protein sequence ID" value="KAF3761967.1"/>
    <property type="molecule type" value="Genomic_DNA"/>
</dbReference>
<reference evidence="2" key="1">
    <citation type="journal article" date="2020" name="Phytopathology">
        <title>Genome sequence of the chestnut blight fungus Cryphonectria parasitica EP155: A fundamental resource for an archetypical invasive plant pathogen.</title>
        <authorList>
            <person name="Crouch J.A."/>
            <person name="Dawe A."/>
            <person name="Aerts A."/>
            <person name="Barry K."/>
            <person name="Churchill A.C.L."/>
            <person name="Grimwood J."/>
            <person name="Hillman B."/>
            <person name="Milgroom M.G."/>
            <person name="Pangilinan J."/>
            <person name="Smith M."/>
            <person name="Salamov A."/>
            <person name="Schmutz J."/>
            <person name="Yadav J."/>
            <person name="Grigoriev I.V."/>
            <person name="Nuss D."/>
        </authorList>
    </citation>
    <scope>NUCLEOTIDE SEQUENCE</scope>
    <source>
        <strain evidence="2">EP155</strain>
    </source>
</reference>
<dbReference type="AlphaFoldDB" id="A0A9P4XW85"/>
<protein>
    <submittedName>
        <fullName evidence="2">NAD(P)-binding protein</fullName>
    </submittedName>
</protein>
<feature type="domain" description="NmrA-like" evidence="1">
    <location>
        <begin position="8"/>
        <end position="275"/>
    </location>
</feature>
<keyword evidence="3" id="KW-1185">Reference proteome</keyword>
<dbReference type="Pfam" id="PF05368">
    <property type="entry name" value="NmrA"/>
    <property type="match status" value="1"/>
</dbReference>
<proteinExistence type="predicted"/>
<evidence type="ECO:0000313" key="2">
    <source>
        <dbReference type="EMBL" id="KAF3761967.1"/>
    </source>
</evidence>
<dbReference type="GeneID" id="63836981"/>
<dbReference type="Gene3D" id="3.40.50.720">
    <property type="entry name" value="NAD(P)-binding Rossmann-like Domain"/>
    <property type="match status" value="1"/>
</dbReference>
<dbReference type="PANTHER" id="PTHR43162:SF1">
    <property type="entry name" value="PRESTALK A DIFFERENTIATION PROTEIN A"/>
    <property type="match status" value="1"/>
</dbReference>
<dbReference type="InterPro" id="IPR008030">
    <property type="entry name" value="NmrA-like"/>
</dbReference>
<organism evidence="2 3">
    <name type="scientific">Cryphonectria parasitica (strain ATCC 38755 / EP155)</name>
    <dbReference type="NCBI Taxonomy" id="660469"/>
    <lineage>
        <taxon>Eukaryota</taxon>
        <taxon>Fungi</taxon>
        <taxon>Dikarya</taxon>
        <taxon>Ascomycota</taxon>
        <taxon>Pezizomycotina</taxon>
        <taxon>Sordariomycetes</taxon>
        <taxon>Sordariomycetidae</taxon>
        <taxon>Diaporthales</taxon>
        <taxon>Cryphonectriaceae</taxon>
        <taxon>Cryphonectria-Endothia species complex</taxon>
        <taxon>Cryphonectria</taxon>
    </lineage>
</organism>
<dbReference type="Proteomes" id="UP000803844">
    <property type="component" value="Unassembled WGS sequence"/>
</dbReference>
<name>A0A9P4XW85_CRYP1</name>
<gene>
    <name evidence="2" type="ORF">M406DRAFT_324303</name>
</gene>
<dbReference type="PANTHER" id="PTHR43162">
    <property type="match status" value="1"/>
</dbReference>
<dbReference type="OrthoDB" id="419598at2759"/>
<evidence type="ECO:0000313" key="3">
    <source>
        <dbReference type="Proteomes" id="UP000803844"/>
    </source>
</evidence>
<accession>A0A9P4XW85</accession>
<evidence type="ECO:0000259" key="1">
    <source>
        <dbReference type="Pfam" id="PF05368"/>
    </source>
</evidence>
<comment type="caution">
    <text evidence="2">The sequence shown here is derived from an EMBL/GenBank/DDBJ whole genome shotgun (WGS) entry which is preliminary data.</text>
</comment>
<dbReference type="RefSeq" id="XP_040772946.1">
    <property type="nucleotide sequence ID" value="XM_040919852.1"/>
</dbReference>
<dbReference type="InterPro" id="IPR036291">
    <property type="entry name" value="NAD(P)-bd_dom_sf"/>
</dbReference>
<dbReference type="InterPro" id="IPR051604">
    <property type="entry name" value="Ergot_Alk_Oxidoreductase"/>
</dbReference>